<comment type="caution">
    <text evidence="2">The sequence shown here is derived from an EMBL/GenBank/DDBJ whole genome shotgun (WGS) entry which is preliminary data.</text>
</comment>
<dbReference type="PIRSF" id="PIRSF006221">
    <property type="entry name" value="Ketosamine-3-kinase"/>
    <property type="match status" value="1"/>
</dbReference>
<dbReference type="SUPFAM" id="SSF56112">
    <property type="entry name" value="Protein kinase-like (PK-like)"/>
    <property type="match status" value="1"/>
</dbReference>
<dbReference type="PANTHER" id="PTHR12149:SF8">
    <property type="entry name" value="PROTEIN-RIBULOSAMINE 3-KINASE"/>
    <property type="match status" value="1"/>
</dbReference>
<comment type="similarity">
    <text evidence="1">Belongs to the fructosamine kinase family.</text>
</comment>
<dbReference type="RefSeq" id="WP_141896159.1">
    <property type="nucleotide sequence ID" value="NZ_BAABLH010000006.1"/>
</dbReference>
<dbReference type="InterPro" id="IPR011009">
    <property type="entry name" value="Kinase-like_dom_sf"/>
</dbReference>
<name>A0A543EEZ9_9MICO</name>
<evidence type="ECO:0000313" key="3">
    <source>
        <dbReference type="Proteomes" id="UP000320235"/>
    </source>
</evidence>
<protein>
    <submittedName>
        <fullName evidence="2">Fructosamine-3-kinase</fullName>
    </submittedName>
</protein>
<dbReference type="InterPro" id="IPR016477">
    <property type="entry name" value="Fructo-/Ketosamine-3-kinase"/>
</dbReference>
<dbReference type="Pfam" id="PF03881">
    <property type="entry name" value="Fructosamin_kin"/>
    <property type="match status" value="1"/>
</dbReference>
<dbReference type="Gene3D" id="3.30.200.20">
    <property type="entry name" value="Phosphorylase Kinase, domain 1"/>
    <property type="match status" value="1"/>
</dbReference>
<organism evidence="2 3">
    <name type="scientific">Microbacterium kyungheense</name>
    <dbReference type="NCBI Taxonomy" id="1263636"/>
    <lineage>
        <taxon>Bacteria</taxon>
        <taxon>Bacillati</taxon>
        <taxon>Actinomycetota</taxon>
        <taxon>Actinomycetes</taxon>
        <taxon>Micrococcales</taxon>
        <taxon>Microbacteriaceae</taxon>
        <taxon>Microbacterium</taxon>
    </lineage>
</organism>
<gene>
    <name evidence="2" type="ORF">FB391_3301</name>
</gene>
<evidence type="ECO:0000256" key="1">
    <source>
        <dbReference type="PIRNR" id="PIRNR006221"/>
    </source>
</evidence>
<accession>A0A543EEZ9</accession>
<dbReference type="AlphaFoldDB" id="A0A543EEZ9"/>
<sequence>MSEWSDDLLPPGRSAASVRRLTGGFANPVWLCTLEGGEDVVIKASDEDRSDMFAAEAAGLDTLSRIGGLPTPRVLAVGSRSIALEALASDHPDHDGFWAAAGRLVARMHSTTAHDRFGWDHDGWLGLLPQRNGWDRDGHRFFAEKRVLRYLDEPRVDDALTARDRAGIERLCSRLPDLVPDTGARLTHGDLWRNNVIADHAGGPAFIDPAVSYMWAEVDLAHMLCSGGVPDSFFAAYGELRPLDPEWRTHARILNLRQLLAMLAAGIPIPTIVDAIRELIDAYAGSPAGRRNAAADGS</sequence>
<dbReference type="EMBL" id="VFPE01000006">
    <property type="protein sequence ID" value="TQM20167.1"/>
    <property type="molecule type" value="Genomic_DNA"/>
</dbReference>
<keyword evidence="3" id="KW-1185">Reference proteome</keyword>
<evidence type="ECO:0000313" key="2">
    <source>
        <dbReference type="EMBL" id="TQM20167.1"/>
    </source>
</evidence>
<reference evidence="2 3" key="1">
    <citation type="submission" date="2019-06" db="EMBL/GenBank/DDBJ databases">
        <title>Sequencing the genomes of 1000 actinobacteria strains.</title>
        <authorList>
            <person name="Klenk H.-P."/>
        </authorList>
    </citation>
    <scope>NUCLEOTIDE SEQUENCE [LARGE SCALE GENOMIC DNA]</scope>
    <source>
        <strain evidence="2 3">DSM 105492</strain>
    </source>
</reference>
<keyword evidence="1" id="KW-0808">Transferase</keyword>
<dbReference type="OrthoDB" id="5291879at2"/>
<dbReference type="GO" id="GO:0016301">
    <property type="term" value="F:kinase activity"/>
    <property type="evidence" value="ECO:0007669"/>
    <property type="project" value="UniProtKB-UniRule"/>
</dbReference>
<proteinExistence type="inferred from homology"/>
<keyword evidence="1 2" id="KW-0418">Kinase</keyword>
<dbReference type="Proteomes" id="UP000320235">
    <property type="component" value="Unassembled WGS sequence"/>
</dbReference>
<dbReference type="Gene3D" id="3.90.1200.10">
    <property type="match status" value="1"/>
</dbReference>
<dbReference type="PANTHER" id="PTHR12149">
    <property type="entry name" value="FRUCTOSAMINE 3 KINASE-RELATED PROTEIN"/>
    <property type="match status" value="1"/>
</dbReference>